<dbReference type="SUPFAM" id="SSF51182">
    <property type="entry name" value="RmlC-like cupins"/>
    <property type="match status" value="1"/>
</dbReference>
<dbReference type="Proteomes" id="UP000033393">
    <property type="component" value="Unassembled WGS sequence"/>
</dbReference>
<dbReference type="InterPro" id="IPR011051">
    <property type="entry name" value="RmlC_Cupin_sf"/>
</dbReference>
<dbReference type="STRING" id="68170.GCA_000974445_01571"/>
<dbReference type="AlphaFoldDB" id="A0A0F0GKT3"/>
<keyword evidence="2" id="KW-1185">Reference proteome</keyword>
<gene>
    <name evidence="1" type="ORF">UK23_36655</name>
</gene>
<dbReference type="RefSeq" id="WP_045316352.1">
    <property type="nucleotide sequence ID" value="NZ_JYJG01000341.1"/>
</dbReference>
<dbReference type="PATRIC" id="fig|68170.10.peg.9483"/>
<protein>
    <recommendedName>
        <fullName evidence="3">Cysteine dioxygenase</fullName>
    </recommendedName>
</protein>
<evidence type="ECO:0000313" key="1">
    <source>
        <dbReference type="EMBL" id="KJK42572.1"/>
    </source>
</evidence>
<organism evidence="1 2">
    <name type="scientific">Lentzea aerocolonigenes</name>
    <name type="common">Lechevalieria aerocolonigenes</name>
    <name type="synonym">Saccharothrix aerocolonigenes</name>
    <dbReference type="NCBI Taxonomy" id="68170"/>
    <lineage>
        <taxon>Bacteria</taxon>
        <taxon>Bacillati</taxon>
        <taxon>Actinomycetota</taxon>
        <taxon>Actinomycetes</taxon>
        <taxon>Pseudonocardiales</taxon>
        <taxon>Pseudonocardiaceae</taxon>
        <taxon>Lentzea</taxon>
    </lineage>
</organism>
<evidence type="ECO:0008006" key="3">
    <source>
        <dbReference type="Google" id="ProtNLM"/>
    </source>
</evidence>
<dbReference type="EMBL" id="JYJG01000341">
    <property type="protein sequence ID" value="KJK42572.1"/>
    <property type="molecule type" value="Genomic_DNA"/>
</dbReference>
<reference evidence="1 2" key="1">
    <citation type="submission" date="2015-02" db="EMBL/GenBank/DDBJ databases">
        <authorList>
            <person name="Ju K.-S."/>
            <person name="Doroghazi J.R."/>
            <person name="Metcalf W."/>
        </authorList>
    </citation>
    <scope>NUCLEOTIDE SEQUENCE [LARGE SCALE GENOMIC DNA]</scope>
    <source>
        <strain evidence="1 2">NRRL B-16140</strain>
    </source>
</reference>
<dbReference type="OrthoDB" id="2596042at2"/>
<comment type="caution">
    <text evidence="1">The sequence shown here is derived from an EMBL/GenBank/DDBJ whole genome shotgun (WGS) entry which is preliminary data.</text>
</comment>
<proteinExistence type="predicted"/>
<sequence>MLAEFTGLSALEELAARVKCAEFPVVDHWTDVGEWFREWAARPELRKELRAYIDGLTPQQATWVIAHSRETTTHFAWCLRDEEDEPFTFWLHEYKPLTDWRAGYADSVHNHRYHFCTTILSGAYLHERFDARLGVGGRTVINTELTNRTQCTEGTTGTLLAHEFHRIPRAADGTMTFLVKSRAVTPWSLSYDPDTGLSHRHVPVEDRLEDLTNHL</sequence>
<name>A0A0F0GKT3_LENAE</name>
<accession>A0A0F0GKT3</accession>
<dbReference type="eggNOG" id="ENOG5031H8H">
    <property type="taxonomic scope" value="Bacteria"/>
</dbReference>
<evidence type="ECO:0000313" key="2">
    <source>
        <dbReference type="Proteomes" id="UP000033393"/>
    </source>
</evidence>